<dbReference type="PhylomeDB" id="A0A0G4IBL8"/>
<sequence>MAERTEQLLSAFLVPGTNKEASAALRDELKKTETIGHFAQIISCSARPELRQLAAVFMRKRILQQWGNLTPQHKTELKQLLLKRIAEEQVHLVRVNIAHVVSAIGKIALNEWGQELLKFLEECAASPTSDHRECAMIVFHSLLANTGPALVSMFNSFVIVLKKGLEDPDSQRVRVRALKGVMELVQLVESKEHADTFRQLVPSMVALTKSALAQGDEEPAVLTMEIFQDSVEANSMVLTKEDLPDLVRFVLDIANSKDVPMQARSQAFDFVHYVTKLRPKVVVKNGLVPPILDTLFSLSAEEALDEEDRESAPLTVASQALDSLAINLASRAVFQPAMERVGQCLKSPNPRVRRAGVTLMGIISEGCEEPMRRHLSELVPELFRQFQDPDPSVREAAGTALGQFAEWLQPEILRYHQQAMENLAPHLDSPARPVREKCLYAIELFVSHLTPSQLRIYLPHLVPKLLQMACEDPASETETLSVQTAACATLAATAGQAKADITPYAPQILPVLQKLMTLTKYEHLSLRAGATDCAGAIASAIGFEAFRDSLGTFMALARSGLEELESNELREATYQFFSALAFAMKGGFAEFLESALGYMLASCMQPLVGGAGEDEDDFGDIAEEADDDGYANVHSGVLDEVLSALWALKTICEEVGGPVVNFVEKIVNVLKELSGCFSPDIRCRVCVVYCALAKLLHKAFPPPWEATGWQPGLPTQFGLHPNTVGLMEKVVWPELWERGTKDHDKAVIADALNAVADVLEALGPGAWGENPQGRLEGVCTELIAKILSKKHVCQEHDDDEEIEEEEDSREAENVLFEAVSSVVCSVGKTLGPKMFPQIFDKIHPKIMQLAKHKTSIAYRAIGAGALGDTLRALSTEAAPYIPAALQVAYEGIQTEGDWTLTQNSCFLLGVLYEVGSNHPNVIQTVGQALGLLQPIFAQAGEIDGMEEQSILDNACSCVCRMIAHLPSPADNLPLDQIMTVILKSLPVKEDFQESPAVLRAVQVLLTSPSQKVHQLLSTPGYLERLTAISVTEMTNPEKTVTGPLAEGMTTLLQSAVKEMGQQRVEALVTKCTGGVEEGEGVTAEAKELLMQIAEKALAGG</sequence>
<evidence type="ECO:0000259" key="9">
    <source>
        <dbReference type="PROSITE" id="PS50166"/>
    </source>
</evidence>
<dbReference type="SUPFAM" id="SSF48371">
    <property type="entry name" value="ARM repeat"/>
    <property type="match status" value="2"/>
</dbReference>
<dbReference type="InterPro" id="IPR057672">
    <property type="entry name" value="TPR_IPO4/5"/>
</dbReference>
<keyword evidence="4" id="KW-0963">Cytoplasm</keyword>
<dbReference type="Pfam" id="PF25780">
    <property type="entry name" value="TPR_IPO5"/>
    <property type="match status" value="1"/>
</dbReference>
<dbReference type="Gene3D" id="1.25.10.10">
    <property type="entry name" value="Leucine-rich Repeat Variant"/>
    <property type="match status" value="1"/>
</dbReference>
<accession>A0A0G4IBL8</accession>
<protein>
    <recommendedName>
        <fullName evidence="9">Importin N-terminal domain-containing protein</fullName>
    </recommendedName>
</protein>
<keyword evidence="3" id="KW-0813">Transport</keyword>
<evidence type="ECO:0000256" key="7">
    <source>
        <dbReference type="ARBA" id="ARBA00023242"/>
    </source>
</evidence>
<name>A0A0G4IBL8_9ALVE</name>
<dbReference type="InterPro" id="IPR016024">
    <property type="entry name" value="ARM-type_fold"/>
</dbReference>
<organism evidence="10">
    <name type="scientific">Chromera velia CCMP2878</name>
    <dbReference type="NCBI Taxonomy" id="1169474"/>
    <lineage>
        <taxon>Eukaryota</taxon>
        <taxon>Sar</taxon>
        <taxon>Alveolata</taxon>
        <taxon>Colpodellida</taxon>
        <taxon>Chromeraceae</taxon>
        <taxon>Chromera</taxon>
    </lineage>
</organism>
<dbReference type="GO" id="GO:0031267">
    <property type="term" value="F:small GTPase binding"/>
    <property type="evidence" value="ECO:0007669"/>
    <property type="project" value="InterPro"/>
</dbReference>
<keyword evidence="7" id="KW-0539">Nucleus</keyword>
<evidence type="ECO:0000256" key="6">
    <source>
        <dbReference type="ARBA" id="ARBA00022927"/>
    </source>
</evidence>
<evidence type="ECO:0000256" key="2">
    <source>
        <dbReference type="ARBA" id="ARBA00004496"/>
    </source>
</evidence>
<feature type="repeat" description="HEAT" evidence="8">
    <location>
        <begin position="378"/>
        <end position="416"/>
    </location>
</feature>
<feature type="domain" description="Importin N-terminal" evidence="9">
    <location>
        <begin position="21"/>
        <end position="87"/>
    </location>
</feature>
<evidence type="ECO:0000256" key="4">
    <source>
        <dbReference type="ARBA" id="ARBA00022490"/>
    </source>
</evidence>
<dbReference type="PROSITE" id="PS50077">
    <property type="entry name" value="HEAT_REPEAT"/>
    <property type="match status" value="1"/>
</dbReference>
<dbReference type="Pfam" id="PF13513">
    <property type="entry name" value="HEAT_EZ"/>
    <property type="match status" value="1"/>
</dbReference>
<dbReference type="GO" id="GO:0005737">
    <property type="term" value="C:cytoplasm"/>
    <property type="evidence" value="ECO:0007669"/>
    <property type="project" value="UniProtKB-SubCell"/>
</dbReference>
<keyword evidence="6" id="KW-0653">Protein transport</keyword>
<dbReference type="InterPro" id="IPR021133">
    <property type="entry name" value="HEAT_type_2"/>
</dbReference>
<dbReference type="VEuPathDB" id="CryptoDB:Cvel_2209"/>
<gene>
    <name evidence="10" type="ORF">Cvel_2209</name>
</gene>
<reference evidence="10" key="1">
    <citation type="submission" date="2014-11" db="EMBL/GenBank/DDBJ databases">
        <authorList>
            <person name="Otto D Thomas"/>
            <person name="Naeem Raeece"/>
        </authorList>
    </citation>
    <scope>NUCLEOTIDE SEQUENCE</scope>
</reference>
<dbReference type="AlphaFoldDB" id="A0A0G4IBL8"/>
<dbReference type="InterPro" id="IPR040122">
    <property type="entry name" value="Importin_beta"/>
</dbReference>
<evidence type="ECO:0000256" key="5">
    <source>
        <dbReference type="ARBA" id="ARBA00022737"/>
    </source>
</evidence>
<keyword evidence="5" id="KW-0677">Repeat</keyword>
<dbReference type="InterPro" id="IPR011989">
    <property type="entry name" value="ARM-like"/>
</dbReference>
<dbReference type="PANTHER" id="PTHR10527">
    <property type="entry name" value="IMPORTIN BETA"/>
    <property type="match status" value="1"/>
</dbReference>
<dbReference type="GO" id="GO:0006606">
    <property type="term" value="P:protein import into nucleus"/>
    <property type="evidence" value="ECO:0007669"/>
    <property type="project" value="InterPro"/>
</dbReference>
<evidence type="ECO:0000313" key="10">
    <source>
        <dbReference type="EMBL" id="CEM54572.1"/>
    </source>
</evidence>
<dbReference type="PROSITE" id="PS50166">
    <property type="entry name" value="IMPORTIN_B_NT"/>
    <property type="match status" value="1"/>
</dbReference>
<dbReference type="EMBL" id="CDMZ01005798">
    <property type="protein sequence ID" value="CEM54572.1"/>
    <property type="molecule type" value="Genomic_DNA"/>
</dbReference>
<evidence type="ECO:0000256" key="1">
    <source>
        <dbReference type="ARBA" id="ARBA00004123"/>
    </source>
</evidence>
<proteinExistence type="predicted"/>
<dbReference type="InterPro" id="IPR001494">
    <property type="entry name" value="Importin-beta_N"/>
</dbReference>
<evidence type="ECO:0000256" key="8">
    <source>
        <dbReference type="PROSITE-ProRule" id="PRU00103"/>
    </source>
</evidence>
<evidence type="ECO:0000256" key="3">
    <source>
        <dbReference type="ARBA" id="ARBA00022448"/>
    </source>
</evidence>
<comment type="subcellular location">
    <subcellularLocation>
        <location evidence="2">Cytoplasm</location>
    </subcellularLocation>
    <subcellularLocation>
        <location evidence="1">Nucleus</location>
    </subcellularLocation>
</comment>